<dbReference type="PANTHER" id="PTHR48408:SF1">
    <property type="entry name" value="XYLOSE ISOMERASE"/>
    <property type="match status" value="1"/>
</dbReference>
<dbReference type="PANTHER" id="PTHR48408">
    <property type="match status" value="1"/>
</dbReference>
<dbReference type="PROSITE" id="PS51415">
    <property type="entry name" value="XYLOSE_ISOMERASE"/>
    <property type="match status" value="1"/>
</dbReference>
<evidence type="ECO:0000256" key="5">
    <source>
        <dbReference type="ARBA" id="ARBA00022629"/>
    </source>
</evidence>
<sequence>MAYFQNINQIQFEGPTSKNPLSFKYYNPKEEINGKTMEEILRFSVAYWHTFAADGTDPFGAGTMIRPWDHYKGLDLAKARVEAAFELFEKLNVPFFCFHDSDIAPEGNTLKETYDALDPIVAMIKDYMKTSKTKLLWNTVNAFTHP</sequence>
<dbReference type="Gene3D" id="3.20.20.150">
    <property type="entry name" value="Divalent-metal-dependent TIM barrel enzymes"/>
    <property type="match status" value="1"/>
</dbReference>
<evidence type="ECO:0000256" key="2">
    <source>
        <dbReference type="ARBA" id="ARBA00011881"/>
    </source>
</evidence>
<comment type="catalytic activity">
    <reaction evidence="9 10">
        <text>alpha-D-xylose = alpha-D-xylulofuranose</text>
        <dbReference type="Rhea" id="RHEA:22816"/>
        <dbReference type="ChEBI" id="CHEBI:28518"/>
        <dbReference type="ChEBI" id="CHEBI:188998"/>
        <dbReference type="EC" id="5.3.1.5"/>
    </reaction>
</comment>
<protein>
    <recommendedName>
        <fullName evidence="4 10">Xylose isomerase</fullName>
        <ecNumber evidence="3 10">5.3.1.5</ecNumber>
    </recommendedName>
</protein>
<accession>A0ABV5WCQ6</accession>
<dbReference type="PRINTS" id="PR00688">
    <property type="entry name" value="XYLOSISMRASE"/>
</dbReference>
<keyword evidence="6 10" id="KW-0479">Metal-binding</keyword>
<dbReference type="GO" id="GO:0016853">
    <property type="term" value="F:isomerase activity"/>
    <property type="evidence" value="ECO:0007669"/>
    <property type="project" value="UniProtKB-KW"/>
</dbReference>
<evidence type="ECO:0000313" key="13">
    <source>
        <dbReference type="Proteomes" id="UP001589609"/>
    </source>
</evidence>
<reference evidence="12 13" key="1">
    <citation type="submission" date="2024-09" db="EMBL/GenBank/DDBJ databases">
        <authorList>
            <person name="Sun Q."/>
            <person name="Mori K."/>
        </authorList>
    </citation>
    <scope>NUCLEOTIDE SEQUENCE [LARGE SCALE GENOMIC DNA]</scope>
    <source>
        <strain evidence="12 13">JCM 11201</strain>
    </source>
</reference>
<comment type="caution">
    <text evidence="12">The sequence shown here is derived from an EMBL/GenBank/DDBJ whole genome shotgun (WGS) entry which is preliminary data.</text>
</comment>
<evidence type="ECO:0000313" key="12">
    <source>
        <dbReference type="EMBL" id="MFB9758372.1"/>
    </source>
</evidence>
<dbReference type="Proteomes" id="UP001589609">
    <property type="component" value="Unassembled WGS sequence"/>
</dbReference>
<comment type="subcellular location">
    <subcellularLocation>
        <location evidence="11">Cytoplasm</location>
    </subcellularLocation>
</comment>
<dbReference type="SUPFAM" id="SSF51658">
    <property type="entry name" value="Xylose isomerase-like"/>
    <property type="match status" value="1"/>
</dbReference>
<evidence type="ECO:0000256" key="4">
    <source>
        <dbReference type="ARBA" id="ARBA00018232"/>
    </source>
</evidence>
<dbReference type="InterPro" id="IPR036237">
    <property type="entry name" value="Xyl_isomerase-like_sf"/>
</dbReference>
<evidence type="ECO:0000256" key="7">
    <source>
        <dbReference type="ARBA" id="ARBA00023235"/>
    </source>
</evidence>
<keyword evidence="5 10" id="KW-0859">Xylose metabolism</keyword>
<evidence type="ECO:0000256" key="3">
    <source>
        <dbReference type="ARBA" id="ARBA00011958"/>
    </source>
</evidence>
<proteinExistence type="inferred from homology"/>
<dbReference type="EC" id="5.3.1.5" evidence="3 10"/>
<keyword evidence="13" id="KW-1185">Reference proteome</keyword>
<dbReference type="EMBL" id="JBHMAF010000028">
    <property type="protein sequence ID" value="MFB9758372.1"/>
    <property type="molecule type" value="Genomic_DNA"/>
</dbReference>
<evidence type="ECO:0000256" key="11">
    <source>
        <dbReference type="RuleBase" id="RU000610"/>
    </source>
</evidence>
<feature type="non-terminal residue" evidence="12">
    <location>
        <position position="146"/>
    </location>
</feature>
<evidence type="ECO:0000256" key="6">
    <source>
        <dbReference type="ARBA" id="ARBA00022723"/>
    </source>
</evidence>
<evidence type="ECO:0000256" key="9">
    <source>
        <dbReference type="ARBA" id="ARBA00033659"/>
    </source>
</evidence>
<dbReference type="InterPro" id="IPR001998">
    <property type="entry name" value="Xylose_isomerase"/>
</dbReference>
<comment type="subunit">
    <text evidence="2 11">Homotetramer.</text>
</comment>
<keyword evidence="8 10" id="KW-0119">Carbohydrate metabolism</keyword>
<name>A0ABV5WCQ6_9BACI</name>
<keyword evidence="7 10" id="KW-0413">Isomerase</keyword>
<evidence type="ECO:0000256" key="8">
    <source>
        <dbReference type="ARBA" id="ARBA00023277"/>
    </source>
</evidence>
<gene>
    <name evidence="12" type="ORF">ACFFMS_07530</name>
</gene>
<evidence type="ECO:0000256" key="10">
    <source>
        <dbReference type="RuleBase" id="RU000609"/>
    </source>
</evidence>
<organism evidence="12 13">
    <name type="scientific">Ectobacillus funiculus</name>
    <dbReference type="NCBI Taxonomy" id="137993"/>
    <lineage>
        <taxon>Bacteria</taxon>
        <taxon>Bacillati</taxon>
        <taxon>Bacillota</taxon>
        <taxon>Bacilli</taxon>
        <taxon>Bacillales</taxon>
        <taxon>Bacillaceae</taxon>
        <taxon>Ectobacillus</taxon>
    </lineage>
</organism>
<comment type="similarity">
    <text evidence="1 10">Belongs to the xylose isomerase family.</text>
</comment>
<evidence type="ECO:0000256" key="1">
    <source>
        <dbReference type="ARBA" id="ARBA00005765"/>
    </source>
</evidence>